<feature type="compositionally biased region" description="Basic residues" evidence="1">
    <location>
        <begin position="59"/>
        <end position="73"/>
    </location>
</feature>
<comment type="caution">
    <text evidence="2">The sequence shown here is derived from an EMBL/GenBank/DDBJ whole genome shotgun (WGS) entry which is preliminary data.</text>
</comment>
<evidence type="ECO:0000256" key="1">
    <source>
        <dbReference type="SAM" id="MobiDB-lite"/>
    </source>
</evidence>
<name>A0A448WBB3_9PLAT</name>
<dbReference type="EMBL" id="CAAALY010001979">
    <property type="protein sequence ID" value="VEL07550.1"/>
    <property type="molecule type" value="Genomic_DNA"/>
</dbReference>
<organism evidence="2 3">
    <name type="scientific">Protopolystoma xenopodis</name>
    <dbReference type="NCBI Taxonomy" id="117903"/>
    <lineage>
        <taxon>Eukaryota</taxon>
        <taxon>Metazoa</taxon>
        <taxon>Spiralia</taxon>
        <taxon>Lophotrochozoa</taxon>
        <taxon>Platyhelminthes</taxon>
        <taxon>Monogenea</taxon>
        <taxon>Polyopisthocotylea</taxon>
        <taxon>Polystomatidea</taxon>
        <taxon>Polystomatidae</taxon>
        <taxon>Protopolystoma</taxon>
    </lineage>
</organism>
<protein>
    <submittedName>
        <fullName evidence="2">Uncharacterized protein</fullName>
    </submittedName>
</protein>
<evidence type="ECO:0000313" key="2">
    <source>
        <dbReference type="EMBL" id="VEL07550.1"/>
    </source>
</evidence>
<keyword evidence="3" id="KW-1185">Reference proteome</keyword>
<feature type="region of interest" description="Disordered" evidence="1">
    <location>
        <begin position="54"/>
        <end position="73"/>
    </location>
</feature>
<reference evidence="2" key="1">
    <citation type="submission" date="2018-11" db="EMBL/GenBank/DDBJ databases">
        <authorList>
            <consortium name="Pathogen Informatics"/>
        </authorList>
    </citation>
    <scope>NUCLEOTIDE SEQUENCE</scope>
</reference>
<sequence length="100" mass="12102">MLSLSVCAIKQHRYASQNEEMSNFEEIEPEVDYETDLRLLKNRRSALDNEMLGMDQRWRRSSQQRRHQSPVVRHALKKRLSELEKRYLTMDKPTEYVNFD</sequence>
<gene>
    <name evidence="2" type="ORF">PXEA_LOCUS990</name>
</gene>
<proteinExistence type="predicted"/>
<dbReference type="Proteomes" id="UP000784294">
    <property type="component" value="Unassembled WGS sequence"/>
</dbReference>
<evidence type="ECO:0000313" key="3">
    <source>
        <dbReference type="Proteomes" id="UP000784294"/>
    </source>
</evidence>
<dbReference type="AlphaFoldDB" id="A0A448WBB3"/>
<accession>A0A448WBB3</accession>